<dbReference type="EMBL" id="CP036265">
    <property type="protein sequence ID" value="QDT15568.1"/>
    <property type="molecule type" value="Genomic_DNA"/>
</dbReference>
<accession>A0A517P867</accession>
<evidence type="ECO:0000313" key="1">
    <source>
        <dbReference type="EMBL" id="QDT15568.1"/>
    </source>
</evidence>
<name>A0A517P867_9PLAN</name>
<keyword evidence="2" id="KW-1185">Reference proteome</keyword>
<gene>
    <name evidence="1" type="ORF">CA12_16530</name>
</gene>
<proteinExistence type="predicted"/>
<reference evidence="1 2" key="1">
    <citation type="submission" date="2019-02" db="EMBL/GenBank/DDBJ databases">
        <title>Deep-cultivation of Planctomycetes and their phenomic and genomic characterization uncovers novel biology.</title>
        <authorList>
            <person name="Wiegand S."/>
            <person name="Jogler M."/>
            <person name="Boedeker C."/>
            <person name="Pinto D."/>
            <person name="Vollmers J."/>
            <person name="Rivas-Marin E."/>
            <person name="Kohn T."/>
            <person name="Peeters S.H."/>
            <person name="Heuer A."/>
            <person name="Rast P."/>
            <person name="Oberbeckmann S."/>
            <person name="Bunk B."/>
            <person name="Jeske O."/>
            <person name="Meyerdierks A."/>
            <person name="Storesund J.E."/>
            <person name="Kallscheuer N."/>
            <person name="Luecker S."/>
            <person name="Lage O.M."/>
            <person name="Pohl T."/>
            <person name="Merkel B.J."/>
            <person name="Hornburger P."/>
            <person name="Mueller R.-W."/>
            <person name="Bruemmer F."/>
            <person name="Labrenz M."/>
            <person name="Spormann A.M."/>
            <person name="Op den Camp H."/>
            <person name="Overmann J."/>
            <person name="Amann R."/>
            <person name="Jetten M.S.M."/>
            <person name="Mascher T."/>
            <person name="Medema M.H."/>
            <person name="Devos D.P."/>
            <person name="Kaster A.-K."/>
            <person name="Ovreas L."/>
            <person name="Rohde M."/>
            <person name="Galperin M.Y."/>
            <person name="Jogler C."/>
        </authorList>
    </citation>
    <scope>NUCLEOTIDE SEQUENCE [LARGE SCALE GENOMIC DNA]</scope>
    <source>
        <strain evidence="1 2">CA12</strain>
    </source>
</reference>
<dbReference type="KEGG" id="acaf:CA12_16530"/>
<dbReference type="RefSeq" id="WP_145358481.1">
    <property type="nucleotide sequence ID" value="NZ_CP036265.1"/>
</dbReference>
<dbReference type="Proteomes" id="UP000318741">
    <property type="component" value="Chromosome"/>
</dbReference>
<sequence>MSLTSSDTTPDAARALVVALRRMSPAERCGRMFDMNRVARSRFRQALTLRHPDWDEARLTRECRRHWLGDELFRQVYGEAKP</sequence>
<evidence type="ECO:0000313" key="2">
    <source>
        <dbReference type="Proteomes" id="UP000318741"/>
    </source>
</evidence>
<dbReference type="OrthoDB" id="289778at2"/>
<organism evidence="1 2">
    <name type="scientific">Alienimonas californiensis</name>
    <dbReference type="NCBI Taxonomy" id="2527989"/>
    <lineage>
        <taxon>Bacteria</taxon>
        <taxon>Pseudomonadati</taxon>
        <taxon>Planctomycetota</taxon>
        <taxon>Planctomycetia</taxon>
        <taxon>Planctomycetales</taxon>
        <taxon>Planctomycetaceae</taxon>
        <taxon>Alienimonas</taxon>
    </lineage>
</organism>
<protein>
    <submittedName>
        <fullName evidence="1">Uncharacterized protein</fullName>
    </submittedName>
</protein>
<dbReference type="AlphaFoldDB" id="A0A517P867"/>